<protein>
    <submittedName>
        <fullName evidence="2">Uncharacterized protein</fullName>
    </submittedName>
</protein>
<name>A0A0P0CMV9_9FLAO</name>
<keyword evidence="1" id="KW-0472">Membrane</keyword>
<dbReference type="AlphaFoldDB" id="A0A0P0CMV9"/>
<reference evidence="2 3" key="1">
    <citation type="submission" date="2015-10" db="EMBL/GenBank/DDBJ databases">
        <authorList>
            <person name="Gilbert D.G."/>
        </authorList>
    </citation>
    <scope>NUCLEOTIDE SEQUENCE [LARGE SCALE GENOMIC DNA]</scope>
    <source>
        <strain evidence="3">HZ-22</strain>
    </source>
</reference>
<evidence type="ECO:0000313" key="3">
    <source>
        <dbReference type="Proteomes" id="UP000057981"/>
    </source>
</evidence>
<sequence>MKEKFINIKKVSLNNNCPECYSKDGLQLTFKQKFIETPFYKSMTNEISQKLKCNICHSIIYPERWTDDIEGVFEYQKKAFEPKKKIFRLKKLAWFLISIPIALIVIATIIILFL</sequence>
<keyword evidence="1" id="KW-1133">Transmembrane helix</keyword>
<organism evidence="2 3">
    <name type="scientific">Pseudalgibacter alginicilyticus</name>
    <dbReference type="NCBI Taxonomy" id="1736674"/>
    <lineage>
        <taxon>Bacteria</taxon>
        <taxon>Pseudomonadati</taxon>
        <taxon>Bacteroidota</taxon>
        <taxon>Flavobacteriia</taxon>
        <taxon>Flavobacteriales</taxon>
        <taxon>Flavobacteriaceae</taxon>
        <taxon>Pseudalgibacter</taxon>
    </lineage>
</organism>
<evidence type="ECO:0000256" key="1">
    <source>
        <dbReference type="SAM" id="Phobius"/>
    </source>
</evidence>
<dbReference type="RefSeq" id="WP_054728557.1">
    <property type="nucleotide sequence ID" value="NZ_CP012898.1"/>
</dbReference>
<dbReference type="Proteomes" id="UP000057981">
    <property type="component" value="Chromosome"/>
</dbReference>
<dbReference type="OrthoDB" id="1139350at2"/>
<evidence type="ECO:0000313" key="2">
    <source>
        <dbReference type="EMBL" id="ALJ05840.1"/>
    </source>
</evidence>
<proteinExistence type="predicted"/>
<feature type="transmembrane region" description="Helical" evidence="1">
    <location>
        <begin position="92"/>
        <end position="113"/>
    </location>
</feature>
<dbReference type="KEGG" id="ahz:APS56_12185"/>
<keyword evidence="1" id="KW-0812">Transmembrane</keyword>
<accession>A0A0P0CMV9</accession>
<dbReference type="EMBL" id="CP012898">
    <property type="protein sequence ID" value="ALJ05840.1"/>
    <property type="molecule type" value="Genomic_DNA"/>
</dbReference>
<gene>
    <name evidence="2" type="ORF">APS56_12185</name>
</gene>
<dbReference type="STRING" id="1736674.APS56_12185"/>
<keyword evidence="3" id="KW-1185">Reference proteome</keyword>